<evidence type="ECO:0000313" key="1">
    <source>
        <dbReference type="EMBL" id="MCF4100689.1"/>
    </source>
</evidence>
<accession>A0ABS9EEV4</accession>
<dbReference type="RefSeq" id="WP_236132827.1">
    <property type="nucleotide sequence ID" value="NZ_JAKGTH010000006.1"/>
</dbReference>
<comment type="caution">
    <text evidence="1">The sequence shown here is derived from an EMBL/GenBank/DDBJ whole genome shotgun (WGS) entry which is preliminary data.</text>
</comment>
<dbReference type="InterPro" id="IPR011250">
    <property type="entry name" value="OMP/PagP_B-barrel"/>
</dbReference>
<name>A0ABS9EEV4_9FLAO</name>
<proteinExistence type="predicted"/>
<gene>
    <name evidence="1" type="ORF">L1I30_03320</name>
</gene>
<sequence>MEERKHIDRLFQEKFKDFEATPREAVWKNISSQLPGNQKRRLFSPLWYKLAGVAAVLALLVNYANDLLKIPSSQNTQTSSTTIVDEDFGEISLASSSYTNNMIRSSIVLQGIMIDTKNKKEEEIATITNKKEKALRDSPFVKVYRSQSNSNTINKAKIALEDNAGNTKPLTGINKQKKTSANLRDLPTSNSLEDHTTEISEAAPSKRLRITPVAAPIYYNNLGGGSSIDSRFKDNDSKGEVTMAYGINFAYKISDKIKIRSGVSKVDMSYNTNNIAFTAAVNPSTLSGINYSENSPNYKIENRSVRPFSNLNASAEFSPASLAAPTSGYINQKFGFIEVPLEIEYVLIDKKIGLNIIGGGSTLILDENSVSLNASNFSTNLGKANNLNNLSFTTNLGVGVDYNISSQFQFNLEPILKYQINTFDKTTGNVNSYYFGVYSGFSFKF</sequence>
<evidence type="ECO:0000313" key="2">
    <source>
        <dbReference type="Proteomes" id="UP001179363"/>
    </source>
</evidence>
<evidence type="ECO:0008006" key="3">
    <source>
        <dbReference type="Google" id="ProtNLM"/>
    </source>
</evidence>
<reference evidence="1" key="1">
    <citation type="submission" date="2022-01" db="EMBL/GenBank/DDBJ databases">
        <title>Gillisia lutea sp. nov., isolated from marine plastic residues from the Malvarosa beach (Valencia, Spain).</title>
        <authorList>
            <person name="Vidal-Verdu A."/>
            <person name="Molina-Menor E."/>
            <person name="Satari L."/>
            <person name="Pascual J."/>
            <person name="Pereto J."/>
            <person name="Porcar M."/>
        </authorList>
    </citation>
    <scope>NUCLEOTIDE SEQUENCE</scope>
    <source>
        <strain evidence="1">M10.2A</strain>
    </source>
</reference>
<dbReference type="EMBL" id="JAKGTH010000006">
    <property type="protein sequence ID" value="MCF4100689.1"/>
    <property type="molecule type" value="Genomic_DNA"/>
</dbReference>
<dbReference type="SUPFAM" id="SSF56925">
    <property type="entry name" value="OMPA-like"/>
    <property type="match status" value="1"/>
</dbReference>
<keyword evidence="2" id="KW-1185">Reference proteome</keyword>
<dbReference type="Proteomes" id="UP001179363">
    <property type="component" value="Unassembled WGS sequence"/>
</dbReference>
<organism evidence="1 2">
    <name type="scientific">Gillisia lutea</name>
    <dbReference type="NCBI Taxonomy" id="2909668"/>
    <lineage>
        <taxon>Bacteria</taxon>
        <taxon>Pseudomonadati</taxon>
        <taxon>Bacteroidota</taxon>
        <taxon>Flavobacteriia</taxon>
        <taxon>Flavobacteriales</taxon>
        <taxon>Flavobacteriaceae</taxon>
        <taxon>Gillisia</taxon>
    </lineage>
</organism>
<protein>
    <recommendedName>
        <fullName evidence="3">Outer membrane protein beta-barrel domain-containing protein</fullName>
    </recommendedName>
</protein>